<dbReference type="GO" id="GO:0043171">
    <property type="term" value="P:peptide catabolic process"/>
    <property type="evidence" value="ECO:0007669"/>
    <property type="project" value="TreeGrafter"/>
</dbReference>
<dbReference type="InParanoid" id="A0A6P8YCJ5"/>
<reference evidence="17" key="1">
    <citation type="submission" date="2025-08" db="UniProtKB">
        <authorList>
            <consortium name="RefSeq"/>
        </authorList>
    </citation>
    <scope>IDENTIFICATION</scope>
    <source>
        <tissue evidence="17">Total insect</tissue>
    </source>
</reference>
<proteinExistence type="inferred from homology"/>
<keyword evidence="10" id="KW-0482">Metalloprotease</keyword>
<dbReference type="InterPro" id="IPR050344">
    <property type="entry name" value="Peptidase_M1_aminopeptidases"/>
</dbReference>
<evidence type="ECO:0000256" key="8">
    <source>
        <dbReference type="ARBA" id="ARBA00022729"/>
    </source>
</evidence>
<evidence type="ECO:0000256" key="6">
    <source>
        <dbReference type="ARBA" id="ARBA00022670"/>
    </source>
</evidence>
<dbReference type="PANTHER" id="PTHR11533">
    <property type="entry name" value="PROTEASE M1 ZINC METALLOPROTEASE"/>
    <property type="match status" value="1"/>
</dbReference>
<evidence type="ECO:0000256" key="2">
    <source>
        <dbReference type="ARBA" id="ARBA00004609"/>
    </source>
</evidence>
<dbReference type="GO" id="GO:0005615">
    <property type="term" value="C:extracellular space"/>
    <property type="evidence" value="ECO:0007669"/>
    <property type="project" value="TreeGrafter"/>
</dbReference>
<dbReference type="OrthoDB" id="10031169at2759"/>
<dbReference type="GO" id="GO:0006508">
    <property type="term" value="P:proteolysis"/>
    <property type="evidence" value="ECO:0007669"/>
    <property type="project" value="UniProtKB-KW"/>
</dbReference>
<evidence type="ECO:0000256" key="7">
    <source>
        <dbReference type="ARBA" id="ARBA00022723"/>
    </source>
</evidence>
<dbReference type="Gene3D" id="2.60.40.1910">
    <property type="match status" value="1"/>
</dbReference>
<keyword evidence="16" id="KW-1185">Reference proteome</keyword>
<keyword evidence="11" id="KW-0472">Membrane</keyword>
<feature type="region of interest" description="Disordered" evidence="14">
    <location>
        <begin position="548"/>
        <end position="585"/>
    </location>
</feature>
<evidence type="ECO:0000313" key="16">
    <source>
        <dbReference type="Proteomes" id="UP000515158"/>
    </source>
</evidence>
<keyword evidence="6" id="KW-0645">Protease</keyword>
<evidence type="ECO:0000256" key="10">
    <source>
        <dbReference type="ARBA" id="ARBA00023049"/>
    </source>
</evidence>
<evidence type="ECO:0000256" key="9">
    <source>
        <dbReference type="ARBA" id="ARBA00022801"/>
    </source>
</evidence>
<dbReference type="RefSeq" id="XP_034234056.1">
    <property type="nucleotide sequence ID" value="XM_034378165.1"/>
</dbReference>
<feature type="domain" description="ERAP1-like C-terminal" evidence="15">
    <location>
        <begin position="194"/>
        <end position="500"/>
    </location>
</feature>
<keyword evidence="4" id="KW-1003">Cell membrane</keyword>
<gene>
    <name evidence="17" type="primary">LOC117641062</name>
</gene>
<dbReference type="GO" id="GO:0070006">
    <property type="term" value="F:metalloaminopeptidase activity"/>
    <property type="evidence" value="ECO:0007669"/>
    <property type="project" value="TreeGrafter"/>
</dbReference>
<evidence type="ECO:0000259" key="15">
    <source>
        <dbReference type="Pfam" id="PF11838"/>
    </source>
</evidence>
<comment type="subcellular location">
    <subcellularLocation>
        <location evidence="2">Cell membrane</location>
        <topology evidence="2">Lipid-anchor</topology>
        <topology evidence="2">GPI-anchor</topology>
    </subcellularLocation>
</comment>
<dbReference type="Gene3D" id="1.10.390.10">
    <property type="entry name" value="Neutral Protease Domain 2"/>
    <property type="match status" value="1"/>
</dbReference>
<sequence length="616" mass="66626">MALQLQDVLEEGAKSTDVPLTPADGDQLGAASAGKGAALIRMMEYALNPKVFDSAVQTFYSRSAGKAVSVDDLYDAFSDAAYNGDSGLDDGVTVVNVWSSWASKAGYPVVTVMRDYENNAITVSQRKFSWASISDRGALGAEDANSEWWVPLSYTYALEQQNDGERLLSPRDWLVPGENDMLLDPIPHLSSDDWVYFNLDQAAPYRVNYDTFNWRMLSRELLGVQFDKTLPAASRAHLLGDALALARAGELDYALALDLAVYLRREDDLLPWQVARRSFTFLEDRLQGDALDWLHQLEALLLKDVYLDAQFGMGGAPEGQNPDVRLLRELAVTWACEAGLQQCLEHADQLYSEWSSGGQAPQADMVEAVLCRAVASRGDDALSFVLTALADDTLAGGQRRSYVRAAACGSTEHLLRRAVSEALVASGPFTSSEVAELLEAATARKPHGWAVVTDFLEKDSTGIQQRTGNEGELERLSLLLASKTTSQSQLDELLRAVAASQGSEDSTLAATIRNEVAVNLAWANLNADLVADWIRVYLNLPPAPTTPAVVPTTATAPTTTTRPTTARPSPPTTPTSTSTTPRGAGSAPVPGFVMWIVSLLAVAAAAPRQRFALLRV</sequence>
<dbReference type="InterPro" id="IPR024571">
    <property type="entry name" value="ERAP1-like_C_dom"/>
</dbReference>
<dbReference type="Pfam" id="PF11838">
    <property type="entry name" value="ERAP1_C"/>
    <property type="match status" value="1"/>
</dbReference>
<dbReference type="SUPFAM" id="SSF55486">
    <property type="entry name" value="Metalloproteases ('zincins'), catalytic domain"/>
    <property type="match status" value="1"/>
</dbReference>
<dbReference type="InterPro" id="IPR027268">
    <property type="entry name" value="Peptidase_M4/M1_CTD_sf"/>
</dbReference>
<feature type="compositionally biased region" description="Low complexity" evidence="14">
    <location>
        <begin position="548"/>
        <end position="567"/>
    </location>
</feature>
<protein>
    <submittedName>
        <fullName evidence="17">Aminopeptidase N-like</fullName>
    </submittedName>
</protein>
<comment type="cofactor">
    <cofactor evidence="1">
        <name>Zn(2+)</name>
        <dbReference type="ChEBI" id="CHEBI:29105"/>
    </cofactor>
</comment>
<comment type="similarity">
    <text evidence="3">Belongs to the peptidase M1 family.</text>
</comment>
<evidence type="ECO:0000256" key="12">
    <source>
        <dbReference type="ARBA" id="ARBA00023180"/>
    </source>
</evidence>
<evidence type="ECO:0000256" key="1">
    <source>
        <dbReference type="ARBA" id="ARBA00001947"/>
    </source>
</evidence>
<keyword evidence="7" id="KW-0479">Metal-binding</keyword>
<dbReference type="AlphaFoldDB" id="A0A6P8YCJ5"/>
<dbReference type="GO" id="GO:0042277">
    <property type="term" value="F:peptide binding"/>
    <property type="evidence" value="ECO:0007669"/>
    <property type="project" value="TreeGrafter"/>
</dbReference>
<keyword evidence="9" id="KW-0378">Hydrolase</keyword>
<dbReference type="FunFam" id="2.60.40.1910:FF:000008">
    <property type="entry name" value="Aminopeptidase"/>
    <property type="match status" value="1"/>
</dbReference>
<dbReference type="KEGG" id="tpal:117641062"/>
<dbReference type="Gene3D" id="1.25.50.20">
    <property type="match status" value="1"/>
</dbReference>
<keyword evidence="12" id="KW-0325">Glycoprotein</keyword>
<evidence type="ECO:0000256" key="3">
    <source>
        <dbReference type="ARBA" id="ARBA00010136"/>
    </source>
</evidence>
<organism evidence="17">
    <name type="scientific">Thrips palmi</name>
    <name type="common">Melon thrips</name>
    <dbReference type="NCBI Taxonomy" id="161013"/>
    <lineage>
        <taxon>Eukaryota</taxon>
        <taxon>Metazoa</taxon>
        <taxon>Ecdysozoa</taxon>
        <taxon>Arthropoda</taxon>
        <taxon>Hexapoda</taxon>
        <taxon>Insecta</taxon>
        <taxon>Pterygota</taxon>
        <taxon>Neoptera</taxon>
        <taxon>Paraneoptera</taxon>
        <taxon>Thysanoptera</taxon>
        <taxon>Terebrantia</taxon>
        <taxon>Thripoidea</taxon>
        <taxon>Thripidae</taxon>
        <taxon>Thrips</taxon>
    </lineage>
</organism>
<evidence type="ECO:0000313" key="17">
    <source>
        <dbReference type="RefSeq" id="XP_034234056.1"/>
    </source>
</evidence>
<dbReference type="GO" id="GO:0098552">
    <property type="term" value="C:side of membrane"/>
    <property type="evidence" value="ECO:0007669"/>
    <property type="project" value="UniProtKB-KW"/>
</dbReference>
<dbReference type="PANTHER" id="PTHR11533:SF294">
    <property type="entry name" value="THYROTROPIN-RELEASING HORMONE-DEGRADING ECTOENZYME"/>
    <property type="match status" value="1"/>
</dbReference>
<dbReference type="GO" id="GO:0005886">
    <property type="term" value="C:plasma membrane"/>
    <property type="evidence" value="ECO:0007669"/>
    <property type="project" value="UniProtKB-SubCell"/>
</dbReference>
<name>A0A6P8YCJ5_THRPL</name>
<dbReference type="Proteomes" id="UP000515158">
    <property type="component" value="Unplaced"/>
</dbReference>
<keyword evidence="8" id="KW-0732">Signal</keyword>
<dbReference type="GO" id="GO:0008270">
    <property type="term" value="F:zinc ion binding"/>
    <property type="evidence" value="ECO:0007669"/>
    <property type="project" value="TreeGrafter"/>
</dbReference>
<evidence type="ECO:0000256" key="13">
    <source>
        <dbReference type="ARBA" id="ARBA00023288"/>
    </source>
</evidence>
<keyword evidence="13" id="KW-0449">Lipoprotein</keyword>
<evidence type="ECO:0000256" key="14">
    <source>
        <dbReference type="SAM" id="MobiDB-lite"/>
    </source>
</evidence>
<dbReference type="GO" id="GO:0005737">
    <property type="term" value="C:cytoplasm"/>
    <property type="evidence" value="ECO:0007669"/>
    <property type="project" value="TreeGrafter"/>
</dbReference>
<accession>A0A6P8YCJ5</accession>
<evidence type="ECO:0000256" key="4">
    <source>
        <dbReference type="ARBA" id="ARBA00022475"/>
    </source>
</evidence>
<keyword evidence="5" id="KW-0336">GPI-anchor</keyword>
<evidence type="ECO:0000256" key="11">
    <source>
        <dbReference type="ARBA" id="ARBA00023136"/>
    </source>
</evidence>
<dbReference type="GeneID" id="117641062"/>
<evidence type="ECO:0000256" key="5">
    <source>
        <dbReference type="ARBA" id="ARBA00022622"/>
    </source>
</evidence>